<keyword evidence="1" id="KW-0812">Transmembrane</keyword>
<proteinExistence type="predicted"/>
<reference evidence="3 4" key="1">
    <citation type="submission" date="2018-08" db="EMBL/GenBank/DDBJ databases">
        <title>Erythrobacter zhengii sp.nov., a bacterium isolated from deep-sea sediment.</title>
        <authorList>
            <person name="Fang C."/>
            <person name="Wu Y.-H."/>
            <person name="Sun C."/>
            <person name="Wang H."/>
            <person name="Cheng H."/>
            <person name="Meng F.-X."/>
            <person name="Wang C.-S."/>
            <person name="Xu X.-W."/>
        </authorList>
    </citation>
    <scope>NUCLEOTIDE SEQUENCE [LARGE SCALE GENOMIC DNA]</scope>
    <source>
        <strain evidence="3 4">V18</strain>
    </source>
</reference>
<keyword evidence="4" id="KW-1185">Reference proteome</keyword>
<dbReference type="Pfam" id="PF09935">
    <property type="entry name" value="DUF2167"/>
    <property type="match status" value="1"/>
</dbReference>
<feature type="signal peptide" evidence="2">
    <location>
        <begin position="1"/>
        <end position="21"/>
    </location>
</feature>
<dbReference type="Proteomes" id="UP000286576">
    <property type="component" value="Unassembled WGS sequence"/>
</dbReference>
<keyword evidence="2" id="KW-0732">Signal</keyword>
<evidence type="ECO:0000313" key="4">
    <source>
        <dbReference type="Proteomes" id="UP000286576"/>
    </source>
</evidence>
<dbReference type="InterPro" id="IPR018682">
    <property type="entry name" value="DUF2167_membr"/>
</dbReference>
<name>A0A418NW07_9SPHN</name>
<feature type="transmembrane region" description="Helical" evidence="1">
    <location>
        <begin position="268"/>
        <end position="287"/>
    </location>
</feature>
<keyword evidence="1" id="KW-0472">Membrane</keyword>
<sequence length="334" mass="35899">MRRFLLALMVLFGVLARPALAQEMELPPEVQQMLDSLQPQRGTVEIAAADATLDLGDQYDFYAADDARTILVNLWGNHPDEATGVLGLVMPAGASPLSDAWGAVVTYEATGFVSDEDAADADYNELMDAMREGSVELNEERRAQGYPGVDILGWAQSPAYDAGTHSVIWARELDFDDTDVNTLNYDLRTLGRSGVLSINLISSMPNLAEIQTAANDFASHAAFNPGARYSDYQEGDPRAGYGIAGLVAGGAGLAVAKKAGVLAVLLKFIKPILLGAVVLFGAFAGRIKRFFVGEEPHEEYYEEDYAADGYAEQPMAYEGAVPAGIEQEPEPPRA</sequence>
<keyword evidence="1" id="KW-1133">Transmembrane helix</keyword>
<feature type="chain" id="PRO_5019034076" evidence="2">
    <location>
        <begin position="22"/>
        <end position="334"/>
    </location>
</feature>
<dbReference type="EMBL" id="QXFL01000001">
    <property type="protein sequence ID" value="RIV88807.1"/>
    <property type="molecule type" value="Genomic_DNA"/>
</dbReference>
<organism evidence="3 4">
    <name type="scientific">Aurantiacibacter zhengii</name>
    <dbReference type="NCBI Taxonomy" id="2307003"/>
    <lineage>
        <taxon>Bacteria</taxon>
        <taxon>Pseudomonadati</taxon>
        <taxon>Pseudomonadota</taxon>
        <taxon>Alphaproteobacteria</taxon>
        <taxon>Sphingomonadales</taxon>
        <taxon>Erythrobacteraceae</taxon>
        <taxon>Aurantiacibacter</taxon>
    </lineage>
</organism>
<protein>
    <submittedName>
        <fullName evidence="3">DUF2167 domain-containing protein</fullName>
    </submittedName>
</protein>
<evidence type="ECO:0000256" key="1">
    <source>
        <dbReference type="SAM" id="Phobius"/>
    </source>
</evidence>
<accession>A0A418NW07</accession>
<comment type="caution">
    <text evidence="3">The sequence shown here is derived from an EMBL/GenBank/DDBJ whole genome shotgun (WGS) entry which is preliminary data.</text>
</comment>
<evidence type="ECO:0000256" key="2">
    <source>
        <dbReference type="SAM" id="SignalP"/>
    </source>
</evidence>
<gene>
    <name evidence="3" type="ORF">D2V07_00580</name>
</gene>
<evidence type="ECO:0000313" key="3">
    <source>
        <dbReference type="EMBL" id="RIV88807.1"/>
    </source>
</evidence>
<dbReference type="AlphaFoldDB" id="A0A418NW07"/>